<feature type="domain" description="Zinc finger PMZ-type" evidence="1">
    <location>
        <begin position="12"/>
        <end position="39"/>
    </location>
</feature>
<name>A0A9R1VW93_LACSA</name>
<evidence type="ECO:0000313" key="2">
    <source>
        <dbReference type="EMBL" id="KAJ0211658.1"/>
    </source>
</evidence>
<accession>A0A9R1VW93</accession>
<gene>
    <name evidence="2" type="ORF">LSAT_V11C400213900</name>
</gene>
<evidence type="ECO:0000313" key="3">
    <source>
        <dbReference type="Proteomes" id="UP000235145"/>
    </source>
</evidence>
<evidence type="ECO:0000259" key="1">
    <source>
        <dbReference type="SMART" id="SM00575"/>
    </source>
</evidence>
<protein>
    <recommendedName>
        <fullName evidence="1">Zinc finger PMZ-type domain-containing protein</fullName>
    </recommendedName>
</protein>
<dbReference type="EMBL" id="NBSK02000004">
    <property type="protein sequence ID" value="KAJ0211658.1"/>
    <property type="molecule type" value="Genomic_DNA"/>
</dbReference>
<dbReference type="AlphaFoldDB" id="A0A9R1VW93"/>
<comment type="caution">
    <text evidence="2">The sequence shown here is derived from an EMBL/GenBank/DDBJ whole genome shotgun (WGS) entry which is preliminary data.</text>
</comment>
<reference evidence="2 3" key="1">
    <citation type="journal article" date="2017" name="Nat. Commun.">
        <title>Genome assembly with in vitro proximity ligation data and whole-genome triplication in lettuce.</title>
        <authorList>
            <person name="Reyes-Chin-Wo S."/>
            <person name="Wang Z."/>
            <person name="Yang X."/>
            <person name="Kozik A."/>
            <person name="Arikit S."/>
            <person name="Song C."/>
            <person name="Xia L."/>
            <person name="Froenicke L."/>
            <person name="Lavelle D.O."/>
            <person name="Truco M.J."/>
            <person name="Xia R."/>
            <person name="Zhu S."/>
            <person name="Xu C."/>
            <person name="Xu H."/>
            <person name="Xu X."/>
            <person name="Cox K."/>
            <person name="Korf I."/>
            <person name="Meyers B.C."/>
            <person name="Michelmore R.W."/>
        </authorList>
    </citation>
    <scope>NUCLEOTIDE SEQUENCE [LARGE SCALE GENOMIC DNA]</scope>
    <source>
        <strain evidence="3">cv. Salinas</strain>
        <tissue evidence="2">Seedlings</tissue>
    </source>
</reference>
<dbReference type="GO" id="GO:0008270">
    <property type="term" value="F:zinc ion binding"/>
    <property type="evidence" value="ECO:0007669"/>
    <property type="project" value="InterPro"/>
</dbReference>
<organism evidence="2 3">
    <name type="scientific">Lactuca sativa</name>
    <name type="common">Garden lettuce</name>
    <dbReference type="NCBI Taxonomy" id="4236"/>
    <lineage>
        <taxon>Eukaryota</taxon>
        <taxon>Viridiplantae</taxon>
        <taxon>Streptophyta</taxon>
        <taxon>Embryophyta</taxon>
        <taxon>Tracheophyta</taxon>
        <taxon>Spermatophyta</taxon>
        <taxon>Magnoliopsida</taxon>
        <taxon>eudicotyledons</taxon>
        <taxon>Gunneridae</taxon>
        <taxon>Pentapetalae</taxon>
        <taxon>asterids</taxon>
        <taxon>campanulids</taxon>
        <taxon>Asterales</taxon>
        <taxon>Asteraceae</taxon>
        <taxon>Cichorioideae</taxon>
        <taxon>Cichorieae</taxon>
        <taxon>Lactucinae</taxon>
        <taxon>Lactuca</taxon>
    </lineage>
</organism>
<dbReference type="Proteomes" id="UP000235145">
    <property type="component" value="Unassembled WGS sequence"/>
</dbReference>
<sequence>MNVNVFPNKETYKCTFLVFEQYGILCKHILCVMKSNFKNIIRHEELLKSHCNCIADNISGCERVIQDAYSIITDCINVIGHDAEAMAQFLQWQKEIRTKVEQKIIVQ</sequence>
<proteinExistence type="predicted"/>
<dbReference type="InterPro" id="IPR006564">
    <property type="entry name" value="Znf_PMZ"/>
</dbReference>
<dbReference type="SMART" id="SM00575">
    <property type="entry name" value="ZnF_PMZ"/>
    <property type="match status" value="1"/>
</dbReference>
<keyword evidence="3" id="KW-1185">Reference proteome</keyword>